<dbReference type="PROSITE" id="PS50110">
    <property type="entry name" value="RESPONSE_REGULATORY"/>
    <property type="match status" value="1"/>
</dbReference>
<evidence type="ECO:0000256" key="7">
    <source>
        <dbReference type="PROSITE-ProRule" id="PRU00169"/>
    </source>
</evidence>
<dbReference type="InterPro" id="IPR013656">
    <property type="entry name" value="PAS_4"/>
</dbReference>
<evidence type="ECO:0000256" key="3">
    <source>
        <dbReference type="ARBA" id="ARBA00022553"/>
    </source>
</evidence>
<sequence length="449" mass="49818">MDTIAGTVSQRERLTAESVTSSDGALARLSEREFDAVVAEIRPPTIDGLDLLDTIRIDQGRDLPVVIFTSESEADIAIEALNRDADRYVRKQGDLRAKTEELADVLLSEIESYQQRRQRELFGEIVEELDDPVVYQNLDGEFEVVNRAVAEYANRPKSELIGADEYAFMDEQAADAIEAKKDRVIDEETALTYEVRPSFPEAGTRWFSTLRYPHYDGNGQVDGTVAICRDVSELKHKEQALRRERDRLEEFASFVSHDLRNPLDAASARLELLGENCESPHIEDIETNLEHMEQLVTDLLSLAQQGDVVGSVEPVALQAAVERAWENTETDNVGLHVEGDPVVRADPDRITTLLENLFQNADQHSDGDVTVVVGELENGFFVADNGPGIPPDERDTVFESGYSTDKRGTGFGLAIVRQIVEAHGWAIAIADSEYGGARFEITGVEAVEP</sequence>
<dbReference type="InterPro" id="IPR000700">
    <property type="entry name" value="PAS-assoc_C"/>
</dbReference>
<keyword evidence="6" id="KW-0902">Two-component regulatory system</keyword>
<dbReference type="PROSITE" id="PS50113">
    <property type="entry name" value="PAC"/>
    <property type="match status" value="1"/>
</dbReference>
<protein>
    <recommendedName>
        <fullName evidence="2">histidine kinase</fullName>
        <ecNumber evidence="2">2.7.13.3</ecNumber>
    </recommendedName>
</protein>
<evidence type="ECO:0000313" key="13">
    <source>
        <dbReference type="Proteomes" id="UP000663525"/>
    </source>
</evidence>
<evidence type="ECO:0000259" key="11">
    <source>
        <dbReference type="PROSITE" id="PS50113"/>
    </source>
</evidence>
<dbReference type="Gene3D" id="3.30.450.20">
    <property type="entry name" value="PAS domain"/>
    <property type="match status" value="1"/>
</dbReference>
<dbReference type="Gene3D" id="3.40.50.2300">
    <property type="match status" value="1"/>
</dbReference>
<dbReference type="GO" id="GO:0000155">
    <property type="term" value="F:phosphorelay sensor kinase activity"/>
    <property type="evidence" value="ECO:0007669"/>
    <property type="project" value="InterPro"/>
</dbReference>
<dbReference type="SMART" id="SM00387">
    <property type="entry name" value="HATPase_c"/>
    <property type="match status" value="1"/>
</dbReference>
<keyword evidence="5 12" id="KW-0418">Kinase</keyword>
<feature type="domain" description="Histidine kinase" evidence="8">
    <location>
        <begin position="254"/>
        <end position="442"/>
    </location>
</feature>
<comment type="caution">
    <text evidence="7">Lacks conserved residue(s) required for the propagation of feature annotation.</text>
</comment>
<gene>
    <name evidence="12" type="ORF">HSR121_1468</name>
</gene>
<dbReference type="SMART" id="SM00091">
    <property type="entry name" value="PAS"/>
    <property type="match status" value="1"/>
</dbReference>
<dbReference type="NCBIfam" id="TIGR00229">
    <property type="entry name" value="sensory_box"/>
    <property type="match status" value="1"/>
</dbReference>
<keyword evidence="4" id="KW-0808">Transferase</keyword>
<organism evidence="12 13">
    <name type="scientific">Halapricum desulfuricans</name>
    <dbReference type="NCBI Taxonomy" id="2841257"/>
    <lineage>
        <taxon>Archaea</taxon>
        <taxon>Methanobacteriati</taxon>
        <taxon>Methanobacteriota</taxon>
        <taxon>Stenosarchaea group</taxon>
        <taxon>Halobacteria</taxon>
        <taxon>Halobacteriales</taxon>
        <taxon>Haloarculaceae</taxon>
        <taxon>Halapricum</taxon>
    </lineage>
</organism>
<dbReference type="Pfam" id="PF08448">
    <property type="entry name" value="PAS_4"/>
    <property type="match status" value="1"/>
</dbReference>
<dbReference type="InterPro" id="IPR050736">
    <property type="entry name" value="Sensor_HK_Regulatory"/>
</dbReference>
<proteinExistence type="predicted"/>
<dbReference type="PROSITE" id="PS50112">
    <property type="entry name" value="PAS"/>
    <property type="match status" value="1"/>
</dbReference>
<dbReference type="Proteomes" id="UP000663525">
    <property type="component" value="Chromosome"/>
</dbReference>
<dbReference type="PRINTS" id="PR00344">
    <property type="entry name" value="BCTRLSENSOR"/>
</dbReference>
<dbReference type="InterPro" id="IPR003594">
    <property type="entry name" value="HATPase_dom"/>
</dbReference>
<dbReference type="PANTHER" id="PTHR43711:SF1">
    <property type="entry name" value="HISTIDINE KINASE 1"/>
    <property type="match status" value="1"/>
</dbReference>
<dbReference type="Gene3D" id="1.10.287.130">
    <property type="match status" value="1"/>
</dbReference>
<dbReference type="Pfam" id="PF00072">
    <property type="entry name" value="Response_reg"/>
    <property type="match status" value="1"/>
</dbReference>
<dbReference type="CDD" id="cd00130">
    <property type="entry name" value="PAS"/>
    <property type="match status" value="1"/>
</dbReference>
<evidence type="ECO:0000256" key="1">
    <source>
        <dbReference type="ARBA" id="ARBA00000085"/>
    </source>
</evidence>
<dbReference type="PROSITE" id="PS50109">
    <property type="entry name" value="HIS_KIN"/>
    <property type="match status" value="1"/>
</dbReference>
<dbReference type="SMART" id="SM00388">
    <property type="entry name" value="HisKA"/>
    <property type="match status" value="1"/>
</dbReference>
<dbReference type="InterPro" id="IPR004358">
    <property type="entry name" value="Sig_transdc_His_kin-like_C"/>
</dbReference>
<evidence type="ECO:0000256" key="2">
    <source>
        <dbReference type="ARBA" id="ARBA00012438"/>
    </source>
</evidence>
<evidence type="ECO:0000259" key="8">
    <source>
        <dbReference type="PROSITE" id="PS50109"/>
    </source>
</evidence>
<dbReference type="EC" id="2.7.13.3" evidence="2"/>
<feature type="domain" description="PAC" evidence="11">
    <location>
        <begin position="191"/>
        <end position="243"/>
    </location>
</feature>
<name>A0A897MZW1_9EURY</name>
<dbReference type="SUPFAM" id="SSF47384">
    <property type="entry name" value="Homodimeric domain of signal transducing histidine kinase"/>
    <property type="match status" value="1"/>
</dbReference>
<evidence type="ECO:0000259" key="9">
    <source>
        <dbReference type="PROSITE" id="PS50110"/>
    </source>
</evidence>
<feature type="domain" description="Response regulatory" evidence="9">
    <location>
        <begin position="1"/>
        <end position="106"/>
    </location>
</feature>
<dbReference type="InterPro" id="IPR036097">
    <property type="entry name" value="HisK_dim/P_sf"/>
</dbReference>
<dbReference type="InterPro" id="IPR035965">
    <property type="entry name" value="PAS-like_dom_sf"/>
</dbReference>
<dbReference type="InterPro" id="IPR036890">
    <property type="entry name" value="HATPase_C_sf"/>
</dbReference>
<dbReference type="InterPro" id="IPR011006">
    <property type="entry name" value="CheY-like_superfamily"/>
</dbReference>
<dbReference type="InterPro" id="IPR003661">
    <property type="entry name" value="HisK_dim/P_dom"/>
</dbReference>
<accession>A0A897MZW1</accession>
<evidence type="ECO:0000256" key="5">
    <source>
        <dbReference type="ARBA" id="ARBA00022777"/>
    </source>
</evidence>
<reference evidence="12" key="1">
    <citation type="submission" date="2020-11" db="EMBL/GenBank/DDBJ databases">
        <title>Carbohydrate-dependent, anaerobic sulfur respiration: A novel catabolism in halophilic archaea.</title>
        <authorList>
            <person name="Sorokin D.Y."/>
            <person name="Messina E."/>
            <person name="Smedile F."/>
            <person name="La Cono V."/>
            <person name="Hallsworth J.E."/>
            <person name="Yakimov M.M."/>
        </authorList>
    </citation>
    <scope>NUCLEOTIDE SEQUENCE</scope>
    <source>
        <strain evidence="12">HSR12-1</strain>
    </source>
</reference>
<evidence type="ECO:0000256" key="4">
    <source>
        <dbReference type="ARBA" id="ARBA00022679"/>
    </source>
</evidence>
<evidence type="ECO:0000259" key="10">
    <source>
        <dbReference type="PROSITE" id="PS50112"/>
    </source>
</evidence>
<comment type="catalytic activity">
    <reaction evidence="1">
        <text>ATP + protein L-histidine = ADP + protein N-phospho-L-histidine.</text>
        <dbReference type="EC" id="2.7.13.3"/>
    </reaction>
</comment>
<dbReference type="Gene3D" id="3.30.565.10">
    <property type="entry name" value="Histidine kinase-like ATPase, C-terminal domain"/>
    <property type="match status" value="1"/>
</dbReference>
<dbReference type="InterPro" id="IPR001789">
    <property type="entry name" value="Sig_transdc_resp-reg_receiver"/>
</dbReference>
<dbReference type="PANTHER" id="PTHR43711">
    <property type="entry name" value="TWO-COMPONENT HISTIDINE KINASE"/>
    <property type="match status" value="1"/>
</dbReference>
<dbReference type="SUPFAM" id="SSF55874">
    <property type="entry name" value="ATPase domain of HSP90 chaperone/DNA topoisomerase II/histidine kinase"/>
    <property type="match status" value="1"/>
</dbReference>
<evidence type="ECO:0000256" key="6">
    <source>
        <dbReference type="ARBA" id="ARBA00023012"/>
    </source>
</evidence>
<dbReference type="EMBL" id="CP064787">
    <property type="protein sequence ID" value="QSG05811.1"/>
    <property type="molecule type" value="Genomic_DNA"/>
</dbReference>
<dbReference type="SUPFAM" id="SSF52172">
    <property type="entry name" value="CheY-like"/>
    <property type="match status" value="1"/>
</dbReference>
<dbReference type="Pfam" id="PF00512">
    <property type="entry name" value="HisKA"/>
    <property type="match status" value="1"/>
</dbReference>
<dbReference type="InterPro" id="IPR005467">
    <property type="entry name" value="His_kinase_dom"/>
</dbReference>
<keyword evidence="3" id="KW-0597">Phosphoprotein</keyword>
<dbReference type="InterPro" id="IPR000014">
    <property type="entry name" value="PAS"/>
</dbReference>
<dbReference type="SUPFAM" id="SSF55785">
    <property type="entry name" value="PYP-like sensor domain (PAS domain)"/>
    <property type="match status" value="1"/>
</dbReference>
<feature type="domain" description="PAS" evidence="10">
    <location>
        <begin position="118"/>
        <end position="188"/>
    </location>
</feature>
<dbReference type="CDD" id="cd00082">
    <property type="entry name" value="HisKA"/>
    <property type="match status" value="1"/>
</dbReference>
<dbReference type="AlphaFoldDB" id="A0A897MZW1"/>
<dbReference type="Pfam" id="PF02518">
    <property type="entry name" value="HATPase_c"/>
    <property type="match status" value="1"/>
</dbReference>
<dbReference type="CDD" id="cd00075">
    <property type="entry name" value="HATPase"/>
    <property type="match status" value="1"/>
</dbReference>
<evidence type="ECO:0000313" key="12">
    <source>
        <dbReference type="EMBL" id="QSG05811.1"/>
    </source>
</evidence>